<gene>
    <name evidence="1" type="ORF">E5329_11400</name>
</gene>
<keyword evidence="2" id="KW-1185">Reference proteome</keyword>
<dbReference type="EMBL" id="SRYA01000020">
    <property type="protein sequence ID" value="TGY96070.1"/>
    <property type="molecule type" value="Genomic_DNA"/>
</dbReference>
<proteinExistence type="predicted"/>
<evidence type="ECO:0000313" key="2">
    <source>
        <dbReference type="Proteomes" id="UP000304953"/>
    </source>
</evidence>
<name>A0AC61RVT2_9FIRM</name>
<accession>A0AC61RVT2</accession>
<comment type="caution">
    <text evidence="1">The sequence shown here is derived from an EMBL/GenBank/DDBJ whole genome shotgun (WGS) entry which is preliminary data.</text>
</comment>
<reference evidence="1" key="1">
    <citation type="submission" date="2019-04" db="EMBL/GenBank/DDBJ databases">
        <title>Microbes associate with the intestines of laboratory mice.</title>
        <authorList>
            <person name="Navarre W."/>
            <person name="Wong E."/>
            <person name="Huang K."/>
            <person name="Tropini C."/>
            <person name="Ng K."/>
            <person name="Yu B."/>
        </authorList>
    </citation>
    <scope>NUCLEOTIDE SEQUENCE</scope>
    <source>
        <strain evidence="1">NM01_1-7b</strain>
    </source>
</reference>
<sequence length="115" mass="13754">MEELIRFCQRYQGLLKEAALILMGLLILLLLARILRQIKRLNRSLGDIIGSVQAYFEVILRDEEEEEMEQEMEQIHKIEETEENKRERRELTPEQAQKKAEDEKLFNAVLQEYFS</sequence>
<dbReference type="Proteomes" id="UP000304953">
    <property type="component" value="Unassembled WGS sequence"/>
</dbReference>
<organism evidence="1 2">
    <name type="scientific">Petralouisia muris</name>
    <dbReference type="NCBI Taxonomy" id="3032872"/>
    <lineage>
        <taxon>Bacteria</taxon>
        <taxon>Bacillati</taxon>
        <taxon>Bacillota</taxon>
        <taxon>Clostridia</taxon>
        <taxon>Lachnospirales</taxon>
        <taxon>Lachnospiraceae</taxon>
        <taxon>Petralouisia</taxon>
    </lineage>
</organism>
<protein>
    <submittedName>
        <fullName evidence="1">Uncharacterized protein</fullName>
    </submittedName>
</protein>
<evidence type="ECO:0000313" key="1">
    <source>
        <dbReference type="EMBL" id="TGY96070.1"/>
    </source>
</evidence>